<dbReference type="GO" id="GO:0046872">
    <property type="term" value="F:metal ion binding"/>
    <property type="evidence" value="ECO:0007669"/>
    <property type="project" value="UniProtKB-KW"/>
</dbReference>
<dbReference type="GO" id="GO:0004222">
    <property type="term" value="F:metalloendopeptidase activity"/>
    <property type="evidence" value="ECO:0007669"/>
    <property type="project" value="InterPro"/>
</dbReference>
<comment type="cofactor">
    <cofactor evidence="1">
        <name>Zn(2+)</name>
        <dbReference type="ChEBI" id="CHEBI:29105"/>
    </cofactor>
</comment>
<dbReference type="GO" id="GO:0006508">
    <property type="term" value="P:proteolysis"/>
    <property type="evidence" value="ECO:0007669"/>
    <property type="project" value="UniProtKB-KW"/>
</dbReference>
<name>A0A328VNC5_9CHLR</name>
<keyword evidence="3" id="KW-0479">Metal-binding</keyword>
<keyword evidence="7" id="KW-1133">Transmembrane helix</keyword>
<dbReference type="Proteomes" id="UP000248706">
    <property type="component" value="Unassembled WGS sequence"/>
</dbReference>
<dbReference type="InterPro" id="IPR036628">
    <property type="entry name" value="Clp_N_dom_sf"/>
</dbReference>
<proteinExistence type="predicted"/>
<dbReference type="AlphaFoldDB" id="A0A328VNC5"/>
<keyword evidence="4" id="KW-0378">Hydrolase</keyword>
<dbReference type="RefSeq" id="WP_112431305.1">
    <property type="nucleotide sequence ID" value="NZ_MCIF01000002.1"/>
</dbReference>
<keyword evidence="2" id="KW-0645">Protease</keyword>
<dbReference type="Gene3D" id="1.10.1780.10">
    <property type="entry name" value="Clp, N-terminal domain"/>
    <property type="match status" value="1"/>
</dbReference>
<reference evidence="9 10" key="1">
    <citation type="submission" date="2016-08" db="EMBL/GenBank/DDBJ databases">
        <title>Analysis of Carbohydrate Active Enzymes in Thermogemmatispora T81 Reveals Carbohydrate Degradation Ability.</title>
        <authorList>
            <person name="Tomazini A."/>
            <person name="Lal S."/>
            <person name="Stott M."/>
            <person name="Henrissat B."/>
            <person name="Polikarpov I."/>
            <person name="Sparling R."/>
            <person name="Levin D.B."/>
        </authorList>
    </citation>
    <scope>NUCLEOTIDE SEQUENCE [LARGE SCALE GENOMIC DNA]</scope>
    <source>
        <strain evidence="9 10">T81</strain>
    </source>
</reference>
<accession>A0A328VNC5</accession>
<evidence type="ECO:0000313" key="10">
    <source>
        <dbReference type="Proteomes" id="UP000248706"/>
    </source>
</evidence>
<feature type="domain" description="Peptidase M48" evidence="8">
    <location>
        <begin position="356"/>
        <end position="548"/>
    </location>
</feature>
<keyword evidence="7" id="KW-0472">Membrane</keyword>
<dbReference type="OrthoDB" id="9781930at2"/>
<evidence type="ECO:0000256" key="1">
    <source>
        <dbReference type="ARBA" id="ARBA00001947"/>
    </source>
</evidence>
<evidence type="ECO:0000256" key="2">
    <source>
        <dbReference type="ARBA" id="ARBA00022670"/>
    </source>
</evidence>
<dbReference type="EMBL" id="MCIF01000002">
    <property type="protein sequence ID" value="RAQ97153.1"/>
    <property type="molecule type" value="Genomic_DNA"/>
</dbReference>
<sequence>MSHLSTMHMEQYIPGYERYSYRAKEVLVRACKMELQAGRSWLTGPGLLAGLLADSQGEVGASLVQLGIDLDALRQHLLEVLFYSIGLDKEVGVEGGISETARHALAAAATEAGFLDHEKIEELHLLLGLIVCQLPPLSYYLAGPDAVERARQLIRQRLAILFQHEAGADQHKQPEPEVVLIDMAHQQKALAVQRSLSSQIRLWLASIGCLLLAFVWLRPLHLISIQVSFSWLGGGSLLAYLAWRLLGTLAVFLGIWLLVSLLVLVPLHLLLLQQIRAFDLLRSSPKGWLRFQCARWLGLTLAWTLLVGLASLLQVASPAWWWLPVWLLIAACYLLSCFWAGKPAGLLPGAYYPLPPGEIQRRCSNLLQRQKLRLEGIYVYETEKQLAIANAYATGWGPKRRIWLTDSLLKRFQPDEIEVIVAHEFAHHLHGDLLWRLALSLLLYLAWLLFWQLMIVSQFPLSSEPGLAALIMALFAFWLYYRLLLNSIVYRQEMRADRFALEQTGDMRAYQRAMIRLANLTPGRALGGRTERPRNRGYPSLVKRLDQIDLLRLQRQEQAAGADLPWQESVG</sequence>
<dbReference type="SUPFAM" id="SSF81923">
    <property type="entry name" value="Double Clp-N motif"/>
    <property type="match status" value="1"/>
</dbReference>
<evidence type="ECO:0000256" key="5">
    <source>
        <dbReference type="ARBA" id="ARBA00022833"/>
    </source>
</evidence>
<evidence type="ECO:0000256" key="7">
    <source>
        <dbReference type="SAM" id="Phobius"/>
    </source>
</evidence>
<comment type="caution">
    <text evidence="9">The sequence shown here is derived from an EMBL/GenBank/DDBJ whole genome shotgun (WGS) entry which is preliminary data.</text>
</comment>
<feature type="transmembrane region" description="Helical" evidence="7">
    <location>
        <begin position="433"/>
        <end position="454"/>
    </location>
</feature>
<evidence type="ECO:0000259" key="8">
    <source>
        <dbReference type="Pfam" id="PF01435"/>
    </source>
</evidence>
<keyword evidence="10" id="KW-1185">Reference proteome</keyword>
<evidence type="ECO:0000256" key="4">
    <source>
        <dbReference type="ARBA" id="ARBA00022801"/>
    </source>
</evidence>
<keyword evidence="6" id="KW-0482">Metalloprotease</keyword>
<feature type="transmembrane region" description="Helical" evidence="7">
    <location>
        <begin position="249"/>
        <end position="272"/>
    </location>
</feature>
<evidence type="ECO:0000256" key="6">
    <source>
        <dbReference type="ARBA" id="ARBA00023049"/>
    </source>
</evidence>
<dbReference type="PANTHER" id="PTHR10120">
    <property type="entry name" value="CAAX PRENYL PROTEASE 1"/>
    <property type="match status" value="1"/>
</dbReference>
<evidence type="ECO:0000256" key="3">
    <source>
        <dbReference type="ARBA" id="ARBA00022723"/>
    </source>
</evidence>
<feature type="transmembrane region" description="Helical" evidence="7">
    <location>
        <begin position="466"/>
        <end position="485"/>
    </location>
</feature>
<organism evidence="9 10">
    <name type="scientific">Thermogemmatispora tikiterensis</name>
    <dbReference type="NCBI Taxonomy" id="1825093"/>
    <lineage>
        <taxon>Bacteria</taxon>
        <taxon>Bacillati</taxon>
        <taxon>Chloroflexota</taxon>
        <taxon>Ktedonobacteria</taxon>
        <taxon>Thermogemmatisporales</taxon>
        <taxon>Thermogemmatisporaceae</taxon>
        <taxon>Thermogemmatispora</taxon>
    </lineage>
</organism>
<keyword evidence="7" id="KW-0812">Transmembrane</keyword>
<dbReference type="InterPro" id="IPR001915">
    <property type="entry name" value="Peptidase_M48"/>
</dbReference>
<dbReference type="Gene3D" id="3.30.2010.10">
    <property type="entry name" value="Metalloproteases ('zincins'), catalytic domain"/>
    <property type="match status" value="1"/>
</dbReference>
<protein>
    <recommendedName>
        <fullName evidence="8">Peptidase M48 domain-containing protein</fullName>
    </recommendedName>
</protein>
<feature type="transmembrane region" description="Helical" evidence="7">
    <location>
        <begin position="224"/>
        <end position="243"/>
    </location>
</feature>
<dbReference type="Pfam" id="PF01435">
    <property type="entry name" value="Peptidase_M48"/>
    <property type="match status" value="1"/>
</dbReference>
<feature type="transmembrane region" description="Helical" evidence="7">
    <location>
        <begin position="200"/>
        <end position="217"/>
    </location>
</feature>
<gene>
    <name evidence="9" type="ORF">A4R35_16560</name>
</gene>
<feature type="transmembrane region" description="Helical" evidence="7">
    <location>
        <begin position="319"/>
        <end position="341"/>
    </location>
</feature>
<keyword evidence="5" id="KW-0862">Zinc</keyword>
<evidence type="ECO:0000313" key="9">
    <source>
        <dbReference type="EMBL" id="RAQ97153.1"/>
    </source>
</evidence>
<feature type="transmembrane region" description="Helical" evidence="7">
    <location>
        <begin position="293"/>
        <end position="313"/>
    </location>
</feature>